<gene>
    <name evidence="3" type="ORF">PsYK624_002070</name>
</gene>
<dbReference type="PANTHER" id="PTHR47766:SF1">
    <property type="entry name" value="PROTEIN EFR3"/>
    <property type="match status" value="1"/>
</dbReference>
<feature type="compositionally biased region" description="Polar residues" evidence="2">
    <location>
        <begin position="982"/>
        <end position="993"/>
    </location>
</feature>
<reference evidence="3 4" key="1">
    <citation type="submission" date="2021-08" db="EMBL/GenBank/DDBJ databases">
        <title>Draft Genome Sequence of Phanerochaete sordida strain YK-624.</title>
        <authorList>
            <person name="Mori T."/>
            <person name="Dohra H."/>
            <person name="Suzuki T."/>
            <person name="Kawagishi H."/>
            <person name="Hirai H."/>
        </authorList>
    </citation>
    <scope>NUCLEOTIDE SEQUENCE [LARGE SCALE GENOMIC DNA]</scope>
    <source>
        <strain evidence="3 4">YK-624</strain>
    </source>
</reference>
<dbReference type="PANTHER" id="PTHR47766">
    <property type="entry name" value="PROTEIN EFR3"/>
    <property type="match status" value="1"/>
</dbReference>
<evidence type="ECO:0000313" key="3">
    <source>
        <dbReference type="EMBL" id="GJE84131.1"/>
    </source>
</evidence>
<dbReference type="AlphaFoldDB" id="A0A9P3L6K3"/>
<dbReference type="InterPro" id="IPR039786">
    <property type="entry name" value="EFR3"/>
</dbReference>
<evidence type="ECO:0008006" key="5">
    <source>
        <dbReference type="Google" id="ProtNLM"/>
    </source>
</evidence>
<dbReference type="SUPFAM" id="SSF48371">
    <property type="entry name" value="ARM repeat"/>
    <property type="match status" value="1"/>
</dbReference>
<feature type="region of interest" description="Disordered" evidence="2">
    <location>
        <begin position="922"/>
        <end position="951"/>
    </location>
</feature>
<comment type="caution">
    <text evidence="3">The sequence shown here is derived from an EMBL/GenBank/DDBJ whole genome shotgun (WGS) entry which is preliminary data.</text>
</comment>
<protein>
    <recommendedName>
        <fullName evidence="5">Protein EFR3</fullName>
    </recommendedName>
</protein>
<dbReference type="OrthoDB" id="274691at2759"/>
<comment type="similarity">
    <text evidence="1">Belongs to the EFR3 family.</text>
</comment>
<sequence length="993" mass="107838">MHLPFTPNHVQLISACYPPNAALLTAGPDYRPNSQELSRMTYYASNRPGKINKLASELEKRVRLDCRKAKAGNIRARSSLLITLAIIKALATECRRDLPLLTASLLASVNVTLTTLSSDLEIAARAGSVFTAWTTYTDGHLIGVDQSITQDYMSCLRAFTALGRFESQDQEVTNRTRLVGLAALTGVVTSEALYHSTQQLKTQVSIFMAAFVAPLLVVEVLSLDQEVSDVKTQPNSPYLSDFRNRPTMERRATSIHLHVTGELGPAGKDVANAAMRALSALFEHSNGSQAGVSIQAAIDSFNEISAWDKPEHCRWFAVRAAEWTQYQYRYSIPTRLVECLVQDQDAPHTTDRHRTLAAMITSVFTSPIPLVNLSTSDIISSLISVILRRVAKDPDDILLPALVECIASLGTHVYYADQIQDLAGELISRLTAVETNGVPVNGKSDLGRVRTEAVRCLLAGLLSLIHAAEVHDVSKEDGDECKTVHRAALAESGLTVHVEAEGKSARADGHVKPSRRASVSPEVWQDTLSLLCDGDYSVRADYCSTLVTYLEREIPKLWDFTDVDGVKRIRPIAEGPTQQASINYSVLFGDATTRLLNALHAHLYVLATSTNLGVATASHTPSSQRSVNGDTADDKSQGEDTEENAPSRRSLALPRTRKQSVMQRLLRNIPAKLSSFASVSATLSDYGNMLAVLRAVQLNLPIRGLLTGVPMLLALDTALQGETSTDAASVQRVQAIRELLAQTWLSIGKVWCCQGVIDIAQKAIPDGYENRLPTLPDASQGSFHAPRTPVPMAESAPEGSVRALDTEGLLLALVSCETVQEATSLDRQGLLRKFTAPWSAESSFKEDGQPPSANLRNGDGLAPLMKVPHAFMPLENLSRASLARSTRGVGVTDLREALEGRSSLSNTNLRETAPSLSTLEHTSTAHGEMHKLAPVRSRTSQQRNRFAGPGEVKDVLNRLGIGKANASGMLKPSFTSKKTESRITSNLTPPYKT</sequence>
<feature type="region of interest" description="Disordered" evidence="2">
    <location>
        <begin position="616"/>
        <end position="658"/>
    </location>
</feature>
<feature type="compositionally biased region" description="Polar residues" evidence="2">
    <location>
        <begin position="616"/>
        <end position="629"/>
    </location>
</feature>
<organism evidence="3 4">
    <name type="scientific">Phanerochaete sordida</name>
    <dbReference type="NCBI Taxonomy" id="48140"/>
    <lineage>
        <taxon>Eukaryota</taxon>
        <taxon>Fungi</taxon>
        <taxon>Dikarya</taxon>
        <taxon>Basidiomycota</taxon>
        <taxon>Agaricomycotina</taxon>
        <taxon>Agaricomycetes</taxon>
        <taxon>Polyporales</taxon>
        <taxon>Phanerochaetaceae</taxon>
        <taxon>Phanerochaete</taxon>
    </lineage>
</organism>
<feature type="region of interest" description="Disordered" evidence="2">
    <location>
        <begin position="966"/>
        <end position="993"/>
    </location>
</feature>
<dbReference type="InterPro" id="IPR016024">
    <property type="entry name" value="ARM-type_fold"/>
</dbReference>
<proteinExistence type="inferred from homology"/>
<evidence type="ECO:0000256" key="1">
    <source>
        <dbReference type="ARBA" id="ARBA00010216"/>
    </source>
</evidence>
<dbReference type="Pfam" id="PF21072">
    <property type="entry name" value="EFR3"/>
    <property type="match status" value="1"/>
</dbReference>
<dbReference type="Proteomes" id="UP000703269">
    <property type="component" value="Unassembled WGS sequence"/>
</dbReference>
<dbReference type="InterPro" id="IPR049150">
    <property type="entry name" value="EFR3_HEAT-like_rpt"/>
</dbReference>
<dbReference type="EMBL" id="BPQB01000001">
    <property type="protein sequence ID" value="GJE84131.1"/>
    <property type="molecule type" value="Genomic_DNA"/>
</dbReference>
<dbReference type="GO" id="GO:0072659">
    <property type="term" value="P:protein localization to plasma membrane"/>
    <property type="evidence" value="ECO:0007669"/>
    <property type="project" value="InterPro"/>
</dbReference>
<evidence type="ECO:0000256" key="2">
    <source>
        <dbReference type="SAM" id="MobiDB-lite"/>
    </source>
</evidence>
<accession>A0A9P3L6K3</accession>
<keyword evidence="4" id="KW-1185">Reference proteome</keyword>
<name>A0A9P3L6K3_9APHY</name>
<feature type="region of interest" description="Disordered" evidence="2">
    <location>
        <begin position="775"/>
        <end position="797"/>
    </location>
</feature>
<evidence type="ECO:0000313" key="4">
    <source>
        <dbReference type="Proteomes" id="UP000703269"/>
    </source>
</evidence>